<dbReference type="Proteomes" id="UP000092321">
    <property type="component" value="Unassembled WGS sequence"/>
</dbReference>
<comment type="caution">
    <text evidence="1">The sequence shown here is derived from an EMBL/GenBank/DDBJ whole genome shotgun (WGS) entry which is preliminary data.</text>
</comment>
<sequence>MSFNTPYNQNNFVFVSGIKFNSTFDPTYIKTILLELFSQFTIIKNIQLIPVTNNSTIQEETKETEILKQYSTIVTLHNEEDANHLIKIWADIRNFVMINGFAITVKKYNNKNMSINNDEFISYAVVAIYNIIDLLTIDETETNNKDMIDYIDQPTFETRFAKLTQFFKDKVGVKDINPQLQFLPTNSKNYEPFITSCLIIET</sequence>
<gene>
    <name evidence="1" type="ORF">HANVADRAFT_3979</name>
</gene>
<reference evidence="2" key="1">
    <citation type="journal article" date="2016" name="Proc. Natl. Acad. Sci. U.S.A.">
        <title>Comparative genomics of biotechnologically important yeasts.</title>
        <authorList>
            <person name="Riley R."/>
            <person name="Haridas S."/>
            <person name="Wolfe K.H."/>
            <person name="Lopes M.R."/>
            <person name="Hittinger C.T."/>
            <person name="Goeker M."/>
            <person name="Salamov A.A."/>
            <person name="Wisecaver J.H."/>
            <person name="Long T.M."/>
            <person name="Calvey C.H."/>
            <person name="Aerts A.L."/>
            <person name="Barry K.W."/>
            <person name="Choi C."/>
            <person name="Clum A."/>
            <person name="Coughlan A.Y."/>
            <person name="Deshpande S."/>
            <person name="Douglass A.P."/>
            <person name="Hanson S.J."/>
            <person name="Klenk H.-P."/>
            <person name="LaButti K.M."/>
            <person name="Lapidus A."/>
            <person name="Lindquist E.A."/>
            <person name="Lipzen A.M."/>
            <person name="Meier-Kolthoff J.P."/>
            <person name="Ohm R.A."/>
            <person name="Otillar R.P."/>
            <person name="Pangilinan J.L."/>
            <person name="Peng Y."/>
            <person name="Rokas A."/>
            <person name="Rosa C.A."/>
            <person name="Scheuner C."/>
            <person name="Sibirny A.A."/>
            <person name="Slot J.C."/>
            <person name="Stielow J.B."/>
            <person name="Sun H."/>
            <person name="Kurtzman C.P."/>
            <person name="Blackwell M."/>
            <person name="Grigoriev I.V."/>
            <person name="Jeffries T.W."/>
        </authorList>
    </citation>
    <scope>NUCLEOTIDE SEQUENCE [LARGE SCALE GENOMIC DNA]</scope>
    <source>
        <strain evidence="2">NRRL Y-1626</strain>
    </source>
</reference>
<organism evidence="1 2">
    <name type="scientific">Hanseniaspora valbyensis NRRL Y-1626</name>
    <dbReference type="NCBI Taxonomy" id="766949"/>
    <lineage>
        <taxon>Eukaryota</taxon>
        <taxon>Fungi</taxon>
        <taxon>Dikarya</taxon>
        <taxon>Ascomycota</taxon>
        <taxon>Saccharomycotina</taxon>
        <taxon>Saccharomycetes</taxon>
        <taxon>Saccharomycodales</taxon>
        <taxon>Saccharomycodaceae</taxon>
        <taxon>Hanseniaspora</taxon>
    </lineage>
</organism>
<name>A0A1B7T923_9ASCO</name>
<dbReference type="OrthoDB" id="10288841at2759"/>
<protein>
    <submittedName>
        <fullName evidence="1">Uncharacterized protein</fullName>
    </submittedName>
</protein>
<evidence type="ECO:0000313" key="2">
    <source>
        <dbReference type="Proteomes" id="UP000092321"/>
    </source>
</evidence>
<proteinExistence type="predicted"/>
<dbReference type="AlphaFoldDB" id="A0A1B7T923"/>
<evidence type="ECO:0000313" key="1">
    <source>
        <dbReference type="EMBL" id="OBA25213.1"/>
    </source>
</evidence>
<accession>A0A1B7T923</accession>
<keyword evidence="2" id="KW-1185">Reference proteome</keyword>
<dbReference type="EMBL" id="LXPE01000189">
    <property type="protein sequence ID" value="OBA25213.1"/>
    <property type="molecule type" value="Genomic_DNA"/>
</dbReference>